<feature type="compositionally biased region" description="Polar residues" evidence="1">
    <location>
        <begin position="165"/>
        <end position="184"/>
    </location>
</feature>
<dbReference type="AlphaFoldDB" id="A0AAV7RZB1"/>
<feature type="region of interest" description="Disordered" evidence="1">
    <location>
        <begin position="111"/>
        <end position="213"/>
    </location>
</feature>
<feature type="compositionally biased region" description="Basic residues" evidence="1">
    <location>
        <begin position="142"/>
        <end position="152"/>
    </location>
</feature>
<reference evidence="2" key="1">
    <citation type="journal article" date="2022" name="bioRxiv">
        <title>Sequencing and chromosome-scale assembly of the giantPleurodeles waltlgenome.</title>
        <authorList>
            <person name="Brown T."/>
            <person name="Elewa A."/>
            <person name="Iarovenko S."/>
            <person name="Subramanian E."/>
            <person name="Araus A.J."/>
            <person name="Petzold A."/>
            <person name="Susuki M."/>
            <person name="Suzuki K.-i.T."/>
            <person name="Hayashi T."/>
            <person name="Toyoda A."/>
            <person name="Oliveira C."/>
            <person name="Osipova E."/>
            <person name="Leigh N.D."/>
            <person name="Simon A."/>
            <person name="Yun M.H."/>
        </authorList>
    </citation>
    <scope>NUCLEOTIDE SEQUENCE</scope>
    <source>
        <strain evidence="2">20211129_DDA</strain>
        <tissue evidence="2">Liver</tissue>
    </source>
</reference>
<proteinExistence type="predicted"/>
<feature type="compositionally biased region" description="Polar residues" evidence="1">
    <location>
        <begin position="272"/>
        <end position="281"/>
    </location>
</feature>
<gene>
    <name evidence="2" type="ORF">NDU88_010020</name>
</gene>
<feature type="compositionally biased region" description="Polar residues" evidence="1">
    <location>
        <begin position="59"/>
        <end position="72"/>
    </location>
</feature>
<protein>
    <submittedName>
        <fullName evidence="2">Uncharacterized protein</fullName>
    </submittedName>
</protein>
<accession>A0AAV7RZB1</accession>
<evidence type="ECO:0000256" key="1">
    <source>
        <dbReference type="SAM" id="MobiDB-lite"/>
    </source>
</evidence>
<dbReference type="Proteomes" id="UP001066276">
    <property type="component" value="Chromosome 5"/>
</dbReference>
<sequence length="308" mass="33435">MTGWAPRIGPACAGLSSCCLGLGQSGWRTFPCLSVSQEGLTAPPLRGARARPQEGVRRSLTSGPVRPSSSLRLTGEAHRTTVRRARRSPTSGPGPLFHTEIRGAGQTLHDVPFRISHGGPRSRPTRRRHASSPSCTLSLRRPLLRPGHRRLGQSRQRTPVLGRTSRPTPKGRSQLQGLSPTTARDSVPAGPGRTTRGSAPQARGTTPHNTPLRGRARIFARLQQWAGRVPPYLYFVRGSVRRTHCSRGSACSRGPRSPHQPRGRLRFKQPQRSRCINSHSAPASVDHRTSRGDRECGAELGMAVYTGG</sequence>
<evidence type="ECO:0000313" key="3">
    <source>
        <dbReference type="Proteomes" id="UP001066276"/>
    </source>
</evidence>
<dbReference type="EMBL" id="JANPWB010000009">
    <property type="protein sequence ID" value="KAJ1157305.1"/>
    <property type="molecule type" value="Genomic_DNA"/>
</dbReference>
<keyword evidence="3" id="KW-1185">Reference proteome</keyword>
<dbReference type="PROSITE" id="PS51257">
    <property type="entry name" value="PROKAR_LIPOPROTEIN"/>
    <property type="match status" value="1"/>
</dbReference>
<feature type="region of interest" description="Disordered" evidence="1">
    <location>
        <begin position="43"/>
        <end position="98"/>
    </location>
</feature>
<name>A0AAV7RZB1_PLEWA</name>
<comment type="caution">
    <text evidence="2">The sequence shown here is derived from an EMBL/GenBank/DDBJ whole genome shotgun (WGS) entry which is preliminary data.</text>
</comment>
<evidence type="ECO:0000313" key="2">
    <source>
        <dbReference type="EMBL" id="KAJ1157305.1"/>
    </source>
</evidence>
<feature type="compositionally biased region" description="Polar residues" evidence="1">
    <location>
        <begin position="195"/>
        <end position="209"/>
    </location>
</feature>
<organism evidence="2 3">
    <name type="scientific">Pleurodeles waltl</name>
    <name type="common">Iberian ribbed newt</name>
    <dbReference type="NCBI Taxonomy" id="8319"/>
    <lineage>
        <taxon>Eukaryota</taxon>
        <taxon>Metazoa</taxon>
        <taxon>Chordata</taxon>
        <taxon>Craniata</taxon>
        <taxon>Vertebrata</taxon>
        <taxon>Euteleostomi</taxon>
        <taxon>Amphibia</taxon>
        <taxon>Batrachia</taxon>
        <taxon>Caudata</taxon>
        <taxon>Salamandroidea</taxon>
        <taxon>Salamandridae</taxon>
        <taxon>Pleurodelinae</taxon>
        <taxon>Pleurodeles</taxon>
    </lineage>
</organism>
<feature type="compositionally biased region" description="Low complexity" evidence="1">
    <location>
        <begin position="131"/>
        <end position="141"/>
    </location>
</feature>
<feature type="compositionally biased region" description="Basic residues" evidence="1">
    <location>
        <begin position="259"/>
        <end position="271"/>
    </location>
</feature>
<feature type="region of interest" description="Disordered" evidence="1">
    <location>
        <begin position="246"/>
        <end position="293"/>
    </location>
</feature>